<accession>A0ACB8FLR2</accession>
<comment type="caution">
    <text evidence="1">The sequence shown here is derived from an EMBL/GenBank/DDBJ whole genome shotgun (WGS) entry which is preliminary data.</text>
</comment>
<name>A0ACB8FLR2_9SAUR</name>
<organism evidence="1 2">
    <name type="scientific">Sphaerodactylus townsendi</name>
    <dbReference type="NCBI Taxonomy" id="933632"/>
    <lineage>
        <taxon>Eukaryota</taxon>
        <taxon>Metazoa</taxon>
        <taxon>Chordata</taxon>
        <taxon>Craniata</taxon>
        <taxon>Vertebrata</taxon>
        <taxon>Euteleostomi</taxon>
        <taxon>Lepidosauria</taxon>
        <taxon>Squamata</taxon>
        <taxon>Bifurcata</taxon>
        <taxon>Gekkota</taxon>
        <taxon>Sphaerodactylidae</taxon>
        <taxon>Sphaerodactylus</taxon>
    </lineage>
</organism>
<sequence>MMPHNPEFLGSGGRRREAKSGRFESEPENLKKPPQPNAPPPSYPGRCFGGMAPGKACIGVRPRNFQPLKGTKAATAAASFPFGSSTQRVPCWVGAPSSGRFRELLSSSADPFAQAHNSGGGGGARYACADWSDPPSGRLPRPGRRRNPEARGDAPILCQPAALAAQDIRPGGRRALGRIRPGWGRASLRPFSQGPLQSPASGPHIQLRSRLLITFLFGGGILAAWLYVRREKVQKEKLRRIEELKKVAVGQGDFRLVDHTGRPRCKADFRGSWVLLYFGFTHCPDICPEELEKVSQVVELLDREAGLPRVQPVFITVDPERDDVEAVAKYVREFHPRLLGLTGTPEQVREAGRAYRVYYSAGPKDEDDDYIVDHTVIVYLLAPDGLFVDYYNRSKTEAQIAQSVKGHMDTYRSLLS</sequence>
<dbReference type="Proteomes" id="UP000827872">
    <property type="component" value="Linkage Group LG06"/>
</dbReference>
<gene>
    <name evidence="1" type="ORF">K3G42_002232</name>
</gene>
<proteinExistence type="predicted"/>
<reference evidence="1" key="1">
    <citation type="submission" date="2021-08" db="EMBL/GenBank/DDBJ databases">
        <title>The first chromosome-level gecko genome reveals the dynamic sex chromosomes of Neotropical dwarf geckos (Sphaerodactylidae: Sphaerodactylus).</title>
        <authorList>
            <person name="Pinto B.J."/>
            <person name="Keating S.E."/>
            <person name="Gamble T."/>
        </authorList>
    </citation>
    <scope>NUCLEOTIDE SEQUENCE</scope>
    <source>
        <strain evidence="1">TG3544</strain>
    </source>
</reference>
<evidence type="ECO:0000313" key="1">
    <source>
        <dbReference type="EMBL" id="KAH8006322.1"/>
    </source>
</evidence>
<dbReference type="EMBL" id="CM037619">
    <property type="protein sequence ID" value="KAH8006322.1"/>
    <property type="molecule type" value="Genomic_DNA"/>
</dbReference>
<evidence type="ECO:0000313" key="2">
    <source>
        <dbReference type="Proteomes" id="UP000827872"/>
    </source>
</evidence>
<protein>
    <submittedName>
        <fullName evidence="1">Uncharacterized protein</fullName>
    </submittedName>
</protein>
<keyword evidence="2" id="KW-1185">Reference proteome</keyword>